<comment type="caution">
    <text evidence="3">The sequence shown here is derived from an EMBL/GenBank/DDBJ whole genome shotgun (WGS) entry which is preliminary data.</text>
</comment>
<feature type="region of interest" description="Disordered" evidence="1">
    <location>
        <begin position="215"/>
        <end position="265"/>
    </location>
</feature>
<feature type="region of interest" description="Disordered" evidence="1">
    <location>
        <begin position="40"/>
        <end position="60"/>
    </location>
</feature>
<sequence length="265" mass="27621">MCSSSLDLGRANIRLFLCSPSSSVLSTSTSSATSISVAPSSASAASTPPPDLSTGTGLSTGADGAVQTVSRVFTVTTDPSQTAAPAVRTKSFLENKPVSGTIFAFIAILGLVLIFGIARFAMRRRRRRRLLDDAVSFDPGLLAAATERYDGSEKGYSSAASVRTMGSGPASGYPSSYYGATQNQNPSSYYGATQNPSPYYGANQNPTAQQPYYSAYVPPMADTSAPSSLAGTRAPPHTIPRVPVPQQPLPAEFGSSDSRLKVVNE</sequence>
<evidence type="ECO:0000313" key="3">
    <source>
        <dbReference type="EMBL" id="KAJ7699941.1"/>
    </source>
</evidence>
<organism evidence="3 4">
    <name type="scientific">Mycena rosella</name>
    <name type="common">Pink bonnet</name>
    <name type="synonym">Agaricus rosellus</name>
    <dbReference type="NCBI Taxonomy" id="1033263"/>
    <lineage>
        <taxon>Eukaryota</taxon>
        <taxon>Fungi</taxon>
        <taxon>Dikarya</taxon>
        <taxon>Basidiomycota</taxon>
        <taxon>Agaricomycotina</taxon>
        <taxon>Agaricomycetes</taxon>
        <taxon>Agaricomycetidae</taxon>
        <taxon>Agaricales</taxon>
        <taxon>Marasmiineae</taxon>
        <taxon>Mycenaceae</taxon>
        <taxon>Mycena</taxon>
    </lineage>
</organism>
<proteinExistence type="predicted"/>
<dbReference type="AlphaFoldDB" id="A0AAD7DU98"/>
<keyword evidence="4" id="KW-1185">Reference proteome</keyword>
<dbReference type="EMBL" id="JARKIE010000021">
    <property type="protein sequence ID" value="KAJ7699941.1"/>
    <property type="molecule type" value="Genomic_DNA"/>
</dbReference>
<dbReference type="Proteomes" id="UP001221757">
    <property type="component" value="Unassembled WGS sequence"/>
</dbReference>
<accession>A0AAD7DU98</accession>
<feature type="transmembrane region" description="Helical" evidence="2">
    <location>
        <begin position="102"/>
        <end position="122"/>
    </location>
</feature>
<reference evidence="3" key="1">
    <citation type="submission" date="2023-03" db="EMBL/GenBank/DDBJ databases">
        <title>Massive genome expansion in bonnet fungi (Mycena s.s.) driven by repeated elements and novel gene families across ecological guilds.</title>
        <authorList>
            <consortium name="Lawrence Berkeley National Laboratory"/>
            <person name="Harder C.B."/>
            <person name="Miyauchi S."/>
            <person name="Viragh M."/>
            <person name="Kuo A."/>
            <person name="Thoen E."/>
            <person name="Andreopoulos B."/>
            <person name="Lu D."/>
            <person name="Skrede I."/>
            <person name="Drula E."/>
            <person name="Henrissat B."/>
            <person name="Morin E."/>
            <person name="Kohler A."/>
            <person name="Barry K."/>
            <person name="LaButti K."/>
            <person name="Morin E."/>
            <person name="Salamov A."/>
            <person name="Lipzen A."/>
            <person name="Mereny Z."/>
            <person name="Hegedus B."/>
            <person name="Baldrian P."/>
            <person name="Stursova M."/>
            <person name="Weitz H."/>
            <person name="Taylor A."/>
            <person name="Grigoriev I.V."/>
            <person name="Nagy L.G."/>
            <person name="Martin F."/>
            <person name="Kauserud H."/>
        </authorList>
    </citation>
    <scope>NUCLEOTIDE SEQUENCE</scope>
    <source>
        <strain evidence="3">CBHHK067</strain>
    </source>
</reference>
<evidence type="ECO:0000256" key="2">
    <source>
        <dbReference type="SAM" id="Phobius"/>
    </source>
</evidence>
<protein>
    <recommendedName>
        <fullName evidence="5">Transmembrane protein</fullName>
    </recommendedName>
</protein>
<evidence type="ECO:0000313" key="4">
    <source>
        <dbReference type="Proteomes" id="UP001221757"/>
    </source>
</evidence>
<evidence type="ECO:0008006" key="5">
    <source>
        <dbReference type="Google" id="ProtNLM"/>
    </source>
</evidence>
<keyword evidence="2" id="KW-1133">Transmembrane helix</keyword>
<keyword evidence="2" id="KW-0812">Transmembrane</keyword>
<evidence type="ECO:0000256" key="1">
    <source>
        <dbReference type="SAM" id="MobiDB-lite"/>
    </source>
</evidence>
<gene>
    <name evidence="3" type="ORF">B0H17DRAFT_1047799</name>
</gene>
<name>A0AAD7DU98_MYCRO</name>
<keyword evidence="2" id="KW-0472">Membrane</keyword>